<sequence>MKKLVMVLIIMGLLTNGNYAQAASSSKQKTLKLPISIINVADRKTEVEQRYNYQLQIFEKQSLDNMKSKIEQHQVTIEKSLSIEQALKNAGYKTEFASLYQKASEKYQVPWQVIAAVHIVESHQSNTTNVTSYAGAVGPMQFLPSTFRAYAQDGNNDGVSAINNVYDAVYSGTNYLRANGAANGNLVNALYRYNHSLSYVNHVLDIAGSLGLK</sequence>
<dbReference type="InterPro" id="IPR043426">
    <property type="entry name" value="MltB-like"/>
</dbReference>
<gene>
    <name evidence="3" type="ORF">UT18_C0011G0045</name>
</gene>
<feature type="chain" id="PRO_5002533893" evidence="1">
    <location>
        <begin position="23"/>
        <end position="213"/>
    </location>
</feature>
<dbReference type="PANTHER" id="PTHR30163:SF8">
    <property type="entry name" value="LYTIC MUREIN TRANSGLYCOSYLASE"/>
    <property type="match status" value="1"/>
</dbReference>
<evidence type="ECO:0000313" key="3">
    <source>
        <dbReference type="EMBL" id="KKQ94339.1"/>
    </source>
</evidence>
<feature type="domain" description="Transglycosylase SLT" evidence="2">
    <location>
        <begin position="99"/>
        <end position="204"/>
    </location>
</feature>
<dbReference type="Pfam" id="PF01464">
    <property type="entry name" value="SLT"/>
    <property type="match status" value="1"/>
</dbReference>
<proteinExistence type="predicted"/>
<dbReference type="PANTHER" id="PTHR30163">
    <property type="entry name" value="MEMBRANE-BOUND LYTIC MUREIN TRANSGLYCOSYLASE B"/>
    <property type="match status" value="1"/>
</dbReference>
<comment type="caution">
    <text evidence="3">The sequence shown here is derived from an EMBL/GenBank/DDBJ whole genome shotgun (WGS) entry which is preliminary data.</text>
</comment>
<keyword evidence="1" id="KW-0732">Signal</keyword>
<dbReference type="Gene3D" id="1.10.530.10">
    <property type="match status" value="1"/>
</dbReference>
<accession>A0A0G0P889</accession>
<dbReference type="GO" id="GO:0009253">
    <property type="term" value="P:peptidoglycan catabolic process"/>
    <property type="evidence" value="ECO:0007669"/>
    <property type="project" value="TreeGrafter"/>
</dbReference>
<feature type="signal peptide" evidence="1">
    <location>
        <begin position="1"/>
        <end position="22"/>
    </location>
</feature>
<dbReference type="EMBL" id="LBVV01000011">
    <property type="protein sequence ID" value="KKQ94339.1"/>
    <property type="molecule type" value="Genomic_DNA"/>
</dbReference>
<dbReference type="SUPFAM" id="SSF53955">
    <property type="entry name" value="Lysozyme-like"/>
    <property type="match status" value="1"/>
</dbReference>
<evidence type="ECO:0000313" key="4">
    <source>
        <dbReference type="Proteomes" id="UP000034207"/>
    </source>
</evidence>
<dbReference type="GO" id="GO:0008933">
    <property type="term" value="F:peptidoglycan lytic transglycosylase activity"/>
    <property type="evidence" value="ECO:0007669"/>
    <property type="project" value="TreeGrafter"/>
</dbReference>
<dbReference type="AlphaFoldDB" id="A0A0G0P889"/>
<dbReference type="STRING" id="1618345.UT18_C0011G0045"/>
<dbReference type="InterPro" id="IPR008258">
    <property type="entry name" value="Transglycosylase_SLT_dom_1"/>
</dbReference>
<reference evidence="3" key="1">
    <citation type="journal article" date="2015" name="Nature">
        <title>rRNA introns, odd ribosomes, and small enigmatic genomes across a large radiation of phyla.</title>
        <authorList>
            <person name="Brown C.T."/>
            <person name="Hug L.A."/>
            <person name="Thomas B.C."/>
            <person name="Sharon I."/>
            <person name="Castelle C.J."/>
            <person name="Singh A."/>
            <person name="Wilkins M.J."/>
            <person name="Williams K.H."/>
            <person name="Banfield J.F."/>
        </authorList>
    </citation>
    <scope>NUCLEOTIDE SEQUENCE [LARGE SCALE GENOMIC DNA]</scope>
</reference>
<dbReference type="Proteomes" id="UP000034207">
    <property type="component" value="Unassembled WGS sequence"/>
</dbReference>
<name>A0A0G0P889_UNCC2</name>
<dbReference type="CDD" id="cd13399">
    <property type="entry name" value="Slt35-like"/>
    <property type="match status" value="1"/>
</dbReference>
<dbReference type="InterPro" id="IPR023346">
    <property type="entry name" value="Lysozyme-like_dom_sf"/>
</dbReference>
<organism evidence="3 4">
    <name type="scientific">candidate division CPR2 bacterium GW2011_GWC2_39_10</name>
    <dbReference type="NCBI Taxonomy" id="1618345"/>
    <lineage>
        <taxon>Bacteria</taxon>
        <taxon>Bacteria division CPR2</taxon>
    </lineage>
</organism>
<evidence type="ECO:0000259" key="2">
    <source>
        <dbReference type="Pfam" id="PF01464"/>
    </source>
</evidence>
<protein>
    <submittedName>
        <fullName evidence="3">NLP/P60 protein</fullName>
    </submittedName>
</protein>
<evidence type="ECO:0000256" key="1">
    <source>
        <dbReference type="SAM" id="SignalP"/>
    </source>
</evidence>